<gene>
    <name evidence="1" type="ORF">GCM10010994_36500</name>
</gene>
<comment type="caution">
    <text evidence="1">The sequence shown here is derived from an EMBL/GenBank/DDBJ whole genome shotgun (WGS) entry which is preliminary data.</text>
</comment>
<proteinExistence type="predicted"/>
<dbReference type="Proteomes" id="UP000637002">
    <property type="component" value="Unassembled WGS sequence"/>
</dbReference>
<dbReference type="AlphaFoldDB" id="A0A916XI16"/>
<reference evidence="1" key="1">
    <citation type="journal article" date="2014" name="Int. J. Syst. Evol. Microbiol.">
        <title>Complete genome sequence of Corynebacterium casei LMG S-19264T (=DSM 44701T), isolated from a smear-ripened cheese.</title>
        <authorList>
            <consortium name="US DOE Joint Genome Institute (JGI-PGF)"/>
            <person name="Walter F."/>
            <person name="Albersmeier A."/>
            <person name="Kalinowski J."/>
            <person name="Ruckert C."/>
        </authorList>
    </citation>
    <scope>NUCLEOTIDE SEQUENCE</scope>
    <source>
        <strain evidence="1">CGMCC 1.12919</strain>
    </source>
</reference>
<keyword evidence="2" id="KW-1185">Reference proteome</keyword>
<protein>
    <submittedName>
        <fullName evidence="1">Uncharacterized protein</fullName>
    </submittedName>
</protein>
<organism evidence="1 2">
    <name type="scientific">Chelatococcus reniformis</name>
    <dbReference type="NCBI Taxonomy" id="1494448"/>
    <lineage>
        <taxon>Bacteria</taxon>
        <taxon>Pseudomonadati</taxon>
        <taxon>Pseudomonadota</taxon>
        <taxon>Alphaproteobacteria</taxon>
        <taxon>Hyphomicrobiales</taxon>
        <taxon>Chelatococcaceae</taxon>
        <taxon>Chelatococcus</taxon>
    </lineage>
</organism>
<evidence type="ECO:0000313" key="1">
    <source>
        <dbReference type="EMBL" id="GGC74731.1"/>
    </source>
</evidence>
<evidence type="ECO:0000313" key="2">
    <source>
        <dbReference type="Proteomes" id="UP000637002"/>
    </source>
</evidence>
<dbReference type="RefSeq" id="WP_188610602.1">
    <property type="nucleotide sequence ID" value="NZ_BMGG01000006.1"/>
</dbReference>
<name>A0A916XI16_9HYPH</name>
<sequence>MSQSFERVLDGAIEALRTTILPHLSDSFVRGQAYGVIFALNGLKLGADWAAGPLLAQVALQDKAFAAVSHLAGGLSHPPIPALPRLAGGVTDGAALEALRDEGDRQLGALLMWASGDAASQDQAVAGEIQDTLRRFMREQMTLDIGTMAKSMFHELATGEDSPPGVSARG</sequence>
<dbReference type="EMBL" id="BMGG01000006">
    <property type="protein sequence ID" value="GGC74731.1"/>
    <property type="molecule type" value="Genomic_DNA"/>
</dbReference>
<reference evidence="1" key="2">
    <citation type="submission" date="2020-09" db="EMBL/GenBank/DDBJ databases">
        <authorList>
            <person name="Sun Q."/>
            <person name="Zhou Y."/>
        </authorList>
    </citation>
    <scope>NUCLEOTIDE SEQUENCE</scope>
    <source>
        <strain evidence="1">CGMCC 1.12919</strain>
    </source>
</reference>
<accession>A0A916XI16</accession>